<dbReference type="InterPro" id="IPR036097">
    <property type="entry name" value="HisK_dim/P_sf"/>
</dbReference>
<dbReference type="InterPro" id="IPR036890">
    <property type="entry name" value="HATPase_C_sf"/>
</dbReference>
<feature type="repeat" description="TPR" evidence="7">
    <location>
        <begin position="210"/>
        <end position="243"/>
    </location>
</feature>
<dbReference type="SMART" id="SM00028">
    <property type="entry name" value="TPR"/>
    <property type="match status" value="6"/>
</dbReference>
<dbReference type="GO" id="GO:0000155">
    <property type="term" value="F:phosphorelay sensor kinase activity"/>
    <property type="evidence" value="ECO:0007669"/>
    <property type="project" value="InterPro"/>
</dbReference>
<feature type="domain" description="Response regulatory" evidence="9">
    <location>
        <begin position="616"/>
        <end position="732"/>
    </location>
</feature>
<dbReference type="Gene3D" id="3.40.50.2300">
    <property type="match status" value="1"/>
</dbReference>
<dbReference type="SMART" id="SM00388">
    <property type="entry name" value="HisKA"/>
    <property type="match status" value="1"/>
</dbReference>
<dbReference type="Pfam" id="PF13424">
    <property type="entry name" value="TPR_12"/>
    <property type="match status" value="2"/>
</dbReference>
<evidence type="ECO:0000256" key="5">
    <source>
        <dbReference type="ARBA" id="ARBA00022777"/>
    </source>
</evidence>
<gene>
    <name evidence="10" type="ORF">Mucpa_3151</name>
</gene>
<dbReference type="eggNOG" id="COG0642">
    <property type="taxonomic scope" value="Bacteria"/>
</dbReference>
<dbReference type="InterPro" id="IPR011990">
    <property type="entry name" value="TPR-like_helical_dom_sf"/>
</dbReference>
<dbReference type="GO" id="GO:0005886">
    <property type="term" value="C:plasma membrane"/>
    <property type="evidence" value="ECO:0007669"/>
    <property type="project" value="TreeGrafter"/>
</dbReference>
<feature type="modified residue" description="4-aspartylphosphate" evidence="6">
    <location>
        <position position="665"/>
    </location>
</feature>
<evidence type="ECO:0000256" key="3">
    <source>
        <dbReference type="ARBA" id="ARBA00022553"/>
    </source>
</evidence>
<dbReference type="PANTHER" id="PTHR43047">
    <property type="entry name" value="TWO-COMPONENT HISTIDINE PROTEIN KINASE"/>
    <property type="match status" value="1"/>
</dbReference>
<feature type="domain" description="Histidine kinase" evidence="8">
    <location>
        <begin position="377"/>
        <end position="597"/>
    </location>
</feature>
<protein>
    <recommendedName>
        <fullName evidence="2">histidine kinase</fullName>
        <ecNumber evidence="2">2.7.13.3</ecNumber>
    </recommendedName>
</protein>
<dbReference type="Gene3D" id="1.25.40.10">
    <property type="entry name" value="Tetratricopeptide repeat domain"/>
    <property type="match status" value="2"/>
</dbReference>
<dbReference type="CDD" id="cd17546">
    <property type="entry name" value="REC_hyHK_CKI1_RcsC-like"/>
    <property type="match status" value="1"/>
</dbReference>
<evidence type="ECO:0000256" key="1">
    <source>
        <dbReference type="ARBA" id="ARBA00000085"/>
    </source>
</evidence>
<dbReference type="PROSITE" id="PS50109">
    <property type="entry name" value="HIS_KIN"/>
    <property type="match status" value="1"/>
</dbReference>
<dbReference type="EMBL" id="CM001403">
    <property type="protein sequence ID" value="EHQ27255.1"/>
    <property type="molecule type" value="Genomic_DNA"/>
</dbReference>
<dbReference type="RefSeq" id="WP_008507625.1">
    <property type="nucleotide sequence ID" value="NZ_CM001403.1"/>
</dbReference>
<keyword evidence="5" id="KW-0418">Kinase</keyword>
<dbReference type="InterPro" id="IPR001789">
    <property type="entry name" value="Sig_transdc_resp-reg_receiver"/>
</dbReference>
<dbReference type="CDD" id="cd00082">
    <property type="entry name" value="HisKA"/>
    <property type="match status" value="1"/>
</dbReference>
<dbReference type="InterPro" id="IPR019734">
    <property type="entry name" value="TPR_rpt"/>
</dbReference>
<dbReference type="InterPro" id="IPR011006">
    <property type="entry name" value="CheY-like_superfamily"/>
</dbReference>
<keyword evidence="10" id="KW-0547">Nucleotide-binding</keyword>
<keyword evidence="11" id="KW-1185">Reference proteome</keyword>
<dbReference type="HOGENOM" id="CLU_000445_114_15_10"/>
<dbReference type="OrthoDB" id="4457677at2"/>
<dbReference type="SUPFAM" id="SSF47384">
    <property type="entry name" value="Homodimeric domain of signal transducing histidine kinase"/>
    <property type="match status" value="1"/>
</dbReference>
<evidence type="ECO:0000256" key="6">
    <source>
        <dbReference type="PROSITE-ProRule" id="PRU00169"/>
    </source>
</evidence>
<dbReference type="InterPro" id="IPR004358">
    <property type="entry name" value="Sig_transdc_His_kin-like_C"/>
</dbReference>
<dbReference type="Gene3D" id="3.30.565.10">
    <property type="entry name" value="Histidine kinase-like ATPase, C-terminal domain"/>
    <property type="match status" value="1"/>
</dbReference>
<dbReference type="SUPFAM" id="SSF55874">
    <property type="entry name" value="ATPase domain of HSP90 chaperone/DNA topoisomerase II/histidine kinase"/>
    <property type="match status" value="1"/>
</dbReference>
<dbReference type="InterPro" id="IPR005467">
    <property type="entry name" value="His_kinase_dom"/>
</dbReference>
<dbReference type="PANTHER" id="PTHR43047:SF72">
    <property type="entry name" value="OSMOSENSING HISTIDINE PROTEIN KINASE SLN1"/>
    <property type="match status" value="1"/>
</dbReference>
<dbReference type="PROSITE" id="PS50005">
    <property type="entry name" value="TPR"/>
    <property type="match status" value="1"/>
</dbReference>
<evidence type="ECO:0000256" key="4">
    <source>
        <dbReference type="ARBA" id="ARBA00022679"/>
    </source>
</evidence>
<evidence type="ECO:0000256" key="2">
    <source>
        <dbReference type="ARBA" id="ARBA00012438"/>
    </source>
</evidence>
<name>H1YFE7_9SPHI</name>
<dbReference type="STRING" id="714943.Mucpa_3151"/>
<dbReference type="SUPFAM" id="SSF48452">
    <property type="entry name" value="TPR-like"/>
    <property type="match status" value="2"/>
</dbReference>
<dbReference type="AlphaFoldDB" id="H1YFE7"/>
<dbReference type="Pfam" id="PF00512">
    <property type="entry name" value="HisKA"/>
    <property type="match status" value="1"/>
</dbReference>
<dbReference type="PRINTS" id="PR00344">
    <property type="entry name" value="BCTRLSENSOR"/>
</dbReference>
<dbReference type="Pfam" id="PF02518">
    <property type="entry name" value="HATPase_c"/>
    <property type="match status" value="1"/>
</dbReference>
<evidence type="ECO:0000313" key="11">
    <source>
        <dbReference type="Proteomes" id="UP000002774"/>
    </source>
</evidence>
<dbReference type="Proteomes" id="UP000002774">
    <property type="component" value="Chromosome"/>
</dbReference>
<dbReference type="EC" id="2.7.13.3" evidence="2"/>
<keyword evidence="3 6" id="KW-0597">Phosphoprotein</keyword>
<keyword evidence="4" id="KW-0808">Transferase</keyword>
<dbReference type="InterPro" id="IPR003594">
    <property type="entry name" value="HATPase_dom"/>
</dbReference>
<keyword evidence="10" id="KW-0067">ATP-binding</keyword>
<comment type="catalytic activity">
    <reaction evidence="1">
        <text>ATP + protein L-histidine = ADP + protein N-phospho-L-histidine.</text>
        <dbReference type="EC" id="2.7.13.3"/>
    </reaction>
</comment>
<dbReference type="GO" id="GO:0009927">
    <property type="term" value="F:histidine phosphotransfer kinase activity"/>
    <property type="evidence" value="ECO:0007669"/>
    <property type="project" value="TreeGrafter"/>
</dbReference>
<evidence type="ECO:0000259" key="9">
    <source>
        <dbReference type="PROSITE" id="PS50110"/>
    </source>
</evidence>
<sequence>MASTEDIHKQINSLLDDAYACRTSNLTQSKVLAEKALLLSHKLQNKELIGRCLNRLALFKMIQGEYDKSLSMSEEAIKYFEDLKDDKGIADAKYNIAGIFYKTDNFHLGLIYLIDCLATYRKYNDYHNQARVEKSLGTIYEYFGDEKNAIKSYESAVQTARIAEDSNLESNAYNPLSGVYLKQKNAKKALEIIELSIRMKEQTGDIRGLAFSIYGRAKVYTYLKRFKEAERDFEKAVAIHQEMGERLGLGMAYCKLGAMYIQHGALDKAKISLAQGLQVSEAYNIVIIKIKCNYLFYQAYKLENNQGKALEYLERYLEHKEAVINTQTLKVIENYELITKMETLEQQAKAQVERADIIDKKNRAEQAAQVKQEFLSTMSHEIRTPLNAVITIAALLGGKVKKKEKQFVDSLKFAANNLLLIINDILDFTKLDTGKSNLEMRPGNFKVLLENIKNTYENLAKEKGIGLFLNIDPDVAQSYHLDETKLSQIISNLITNAIKFTDAGHIDINITKLSTTEETDCLLFEIKDTGTGIAKGHLELIFDSFSQPQTITTRKQGGSGLGLAIVKKLVELHGSTIRVSSVPGTGSVFYFELNLKKSSTPVKMAIMHADQLKDKTVLLAEDNMINAMVAMKLLSNWKMKTEHATNGLQAVEKARLKDFDFILMDIHMPEMDGFEATRSIRDHKGCNANSPIFALTADITAKHKEEYKDYFNGFLTKPIEINKLYEALLATSS</sequence>
<reference evidence="10" key="1">
    <citation type="submission" date="2011-09" db="EMBL/GenBank/DDBJ databases">
        <title>The permanent draft genome of Mucilaginibacter paludis DSM 18603.</title>
        <authorList>
            <consortium name="US DOE Joint Genome Institute (JGI-PGF)"/>
            <person name="Lucas S."/>
            <person name="Han J."/>
            <person name="Lapidus A."/>
            <person name="Bruce D."/>
            <person name="Goodwin L."/>
            <person name="Pitluck S."/>
            <person name="Peters L."/>
            <person name="Kyrpides N."/>
            <person name="Mavromatis K."/>
            <person name="Ivanova N."/>
            <person name="Mikhailova N."/>
            <person name="Held B."/>
            <person name="Detter J.C."/>
            <person name="Tapia R."/>
            <person name="Han C."/>
            <person name="Land M."/>
            <person name="Hauser L."/>
            <person name="Markowitz V."/>
            <person name="Cheng J.-F."/>
            <person name="Hugenholtz P."/>
            <person name="Woyke T."/>
            <person name="Wu D."/>
            <person name="Tindall B."/>
            <person name="Brambilla E."/>
            <person name="Klenk H.-P."/>
            <person name="Eisen J.A."/>
        </authorList>
    </citation>
    <scope>NUCLEOTIDE SEQUENCE [LARGE SCALE GENOMIC DNA]</scope>
    <source>
        <strain evidence="10">DSM 18603</strain>
    </source>
</reference>
<keyword evidence="7" id="KW-0802">TPR repeat</keyword>
<dbReference type="CDD" id="cd16922">
    <property type="entry name" value="HATPase_EvgS-ArcB-TorS-like"/>
    <property type="match status" value="1"/>
</dbReference>
<dbReference type="eggNOG" id="COG0457">
    <property type="taxonomic scope" value="Bacteria"/>
</dbReference>
<evidence type="ECO:0000259" key="8">
    <source>
        <dbReference type="PROSITE" id="PS50109"/>
    </source>
</evidence>
<evidence type="ECO:0000256" key="7">
    <source>
        <dbReference type="PROSITE-ProRule" id="PRU00339"/>
    </source>
</evidence>
<dbReference type="Pfam" id="PF00072">
    <property type="entry name" value="Response_reg"/>
    <property type="match status" value="1"/>
</dbReference>
<dbReference type="SMART" id="SM00448">
    <property type="entry name" value="REC"/>
    <property type="match status" value="1"/>
</dbReference>
<dbReference type="PROSITE" id="PS50110">
    <property type="entry name" value="RESPONSE_REGULATORY"/>
    <property type="match status" value="1"/>
</dbReference>
<dbReference type="FunFam" id="3.30.565.10:FF:000010">
    <property type="entry name" value="Sensor histidine kinase RcsC"/>
    <property type="match status" value="1"/>
</dbReference>
<organism evidence="10 11">
    <name type="scientific">Mucilaginibacter paludis DSM 18603</name>
    <dbReference type="NCBI Taxonomy" id="714943"/>
    <lineage>
        <taxon>Bacteria</taxon>
        <taxon>Pseudomonadati</taxon>
        <taxon>Bacteroidota</taxon>
        <taxon>Sphingobacteriia</taxon>
        <taxon>Sphingobacteriales</taxon>
        <taxon>Sphingobacteriaceae</taxon>
        <taxon>Mucilaginibacter</taxon>
    </lineage>
</organism>
<dbReference type="GO" id="GO:0005524">
    <property type="term" value="F:ATP binding"/>
    <property type="evidence" value="ECO:0007669"/>
    <property type="project" value="UniProtKB-KW"/>
</dbReference>
<dbReference type="SMART" id="SM00387">
    <property type="entry name" value="HATPase_c"/>
    <property type="match status" value="1"/>
</dbReference>
<dbReference type="InterPro" id="IPR003661">
    <property type="entry name" value="HisK_dim/P_dom"/>
</dbReference>
<proteinExistence type="predicted"/>
<dbReference type="SUPFAM" id="SSF52172">
    <property type="entry name" value="CheY-like"/>
    <property type="match status" value="1"/>
</dbReference>
<dbReference type="Gene3D" id="1.10.287.130">
    <property type="match status" value="1"/>
</dbReference>
<accession>H1YFE7</accession>
<evidence type="ECO:0000313" key="10">
    <source>
        <dbReference type="EMBL" id="EHQ27255.1"/>
    </source>
</evidence>